<dbReference type="PANTHER" id="PTHR46880">
    <property type="entry name" value="RAS-ASSOCIATING DOMAIN-CONTAINING PROTEIN"/>
    <property type="match status" value="1"/>
</dbReference>
<organism evidence="2 3">
    <name type="scientific">Aphis craccivora</name>
    <name type="common">Cowpea aphid</name>
    <dbReference type="NCBI Taxonomy" id="307492"/>
    <lineage>
        <taxon>Eukaryota</taxon>
        <taxon>Metazoa</taxon>
        <taxon>Ecdysozoa</taxon>
        <taxon>Arthropoda</taxon>
        <taxon>Hexapoda</taxon>
        <taxon>Insecta</taxon>
        <taxon>Pterygota</taxon>
        <taxon>Neoptera</taxon>
        <taxon>Paraneoptera</taxon>
        <taxon>Hemiptera</taxon>
        <taxon>Sternorrhyncha</taxon>
        <taxon>Aphidomorpha</taxon>
        <taxon>Aphidoidea</taxon>
        <taxon>Aphididae</taxon>
        <taxon>Aphidini</taxon>
        <taxon>Aphis</taxon>
        <taxon>Aphis</taxon>
    </lineage>
</organism>
<evidence type="ECO:0000313" key="3">
    <source>
        <dbReference type="Proteomes" id="UP000478052"/>
    </source>
</evidence>
<keyword evidence="2" id="KW-0695">RNA-directed DNA polymerase</keyword>
<comment type="caution">
    <text evidence="2">The sequence shown here is derived from an EMBL/GenBank/DDBJ whole genome shotgun (WGS) entry which is preliminary data.</text>
</comment>
<evidence type="ECO:0000259" key="1">
    <source>
        <dbReference type="Pfam" id="PF05699"/>
    </source>
</evidence>
<dbReference type="OrthoDB" id="6580350at2759"/>
<dbReference type="InterPro" id="IPR012337">
    <property type="entry name" value="RNaseH-like_sf"/>
</dbReference>
<dbReference type="Proteomes" id="UP000478052">
    <property type="component" value="Unassembled WGS sequence"/>
</dbReference>
<proteinExistence type="predicted"/>
<sequence>MKNDPEKAFCKICCTQIRARKADLINHSNTAKHLNSIKVVRIHPQGSINFKPISLKSHHTQAAMALFVSTHSAILSMDHLAPFFITELKNDIGSSKYSLLLDESTDISVSKYLGIAVIYFSQSLNKIVTTFFALEQLTECTAIAIVDAVKNALNKFDLKLNNLIGIGSDNTSVMVGINNGVHAILKKDNPHLILIKCVDFLISETYNWFSKSTLRQQAYKDLYKCLNDNHDPLKIVQACNTRWLSIEKMLYSLYNDEHNLAYLLFLRPFLGEIQRVNKLFESEYADSTKLGKELLSLTTLLGKMIVLPSFNFKEPTADFVSYMIPKPYLGFGFENKVEELKKSNKISADQENQLRQRCKNFLIVIVKQLQQRLPDNITILKEIEVFSPQNVLKQLKDSVIPICQHFGIENSVIEKIDLQWRKINLMIWKNTNSAVIFWAEVNEFKDAAGVNPFKELANLALSILSLPWSNAACERIFSQMDLIKNKTRNRINSPMLTSILYIRSGLKRNKKCCNDFIFPDSVVREIGTIDIYNSQNETDADDNQELFNHIEF</sequence>
<keyword evidence="3" id="KW-1185">Reference proteome</keyword>
<dbReference type="EMBL" id="VUJU01013242">
    <property type="protein sequence ID" value="KAF0705448.1"/>
    <property type="molecule type" value="Genomic_DNA"/>
</dbReference>
<dbReference type="Pfam" id="PF05699">
    <property type="entry name" value="Dimer_Tnp_hAT"/>
    <property type="match status" value="1"/>
</dbReference>
<evidence type="ECO:0000313" key="2">
    <source>
        <dbReference type="EMBL" id="KAF0705448.1"/>
    </source>
</evidence>
<accession>A0A6G0VSZ6</accession>
<feature type="non-terminal residue" evidence="2">
    <location>
        <position position="552"/>
    </location>
</feature>
<keyword evidence="2" id="KW-0548">Nucleotidyltransferase</keyword>
<name>A0A6G0VSZ6_APHCR</name>
<protein>
    <submittedName>
        <fullName evidence="2">Reverse transcriptase domain-containing protein</fullName>
    </submittedName>
</protein>
<dbReference type="InterPro" id="IPR008906">
    <property type="entry name" value="HATC_C_dom"/>
</dbReference>
<feature type="domain" description="HAT C-terminal dimerisation" evidence="1">
    <location>
        <begin position="453"/>
        <end position="504"/>
    </location>
</feature>
<dbReference type="GO" id="GO:0003964">
    <property type="term" value="F:RNA-directed DNA polymerase activity"/>
    <property type="evidence" value="ECO:0007669"/>
    <property type="project" value="UniProtKB-KW"/>
</dbReference>
<dbReference type="AlphaFoldDB" id="A0A6G0VSZ6"/>
<dbReference type="SUPFAM" id="SSF53098">
    <property type="entry name" value="Ribonuclease H-like"/>
    <property type="match status" value="1"/>
</dbReference>
<dbReference type="GO" id="GO:0046983">
    <property type="term" value="F:protein dimerization activity"/>
    <property type="evidence" value="ECO:0007669"/>
    <property type="project" value="InterPro"/>
</dbReference>
<keyword evidence="2" id="KW-0808">Transferase</keyword>
<reference evidence="2 3" key="1">
    <citation type="submission" date="2019-08" db="EMBL/GenBank/DDBJ databases">
        <title>Whole genome of Aphis craccivora.</title>
        <authorList>
            <person name="Voronova N.V."/>
            <person name="Shulinski R.S."/>
            <person name="Bandarenka Y.V."/>
            <person name="Zhorov D.G."/>
            <person name="Warner D."/>
        </authorList>
    </citation>
    <scope>NUCLEOTIDE SEQUENCE [LARGE SCALE GENOMIC DNA]</scope>
    <source>
        <strain evidence="2">180601</strain>
        <tissue evidence="2">Whole Body</tissue>
    </source>
</reference>
<dbReference type="PANTHER" id="PTHR46880:SF5">
    <property type="entry name" value="DUF4371 DOMAIN-CONTAINING PROTEIN"/>
    <property type="match status" value="1"/>
</dbReference>
<gene>
    <name evidence="2" type="ORF">FWK35_00034759</name>
</gene>